<accession>V5N967</accession>
<keyword evidence="14" id="KW-0472">Membrane</keyword>
<dbReference type="GO" id="GO:0042546">
    <property type="term" value="P:cell wall biogenesis"/>
    <property type="evidence" value="ECO:0007669"/>
    <property type="project" value="InterPro"/>
</dbReference>
<dbReference type="InterPro" id="IPR044791">
    <property type="entry name" value="Beta-glucanase/XTH"/>
</dbReference>
<keyword evidence="9 13" id="KW-0326">Glycosidase</keyword>
<keyword evidence="13" id="KW-0961">Cell wall biogenesis/degradation</keyword>
<evidence type="ECO:0000256" key="7">
    <source>
        <dbReference type="ARBA" id="ARBA00023157"/>
    </source>
</evidence>
<comment type="function">
    <text evidence="10 13">Catalyzes xyloglucan endohydrolysis (XEH) and/or endotransglycosylation (XET). Cleaves and religates xyloglucan polymers, an essential constituent of the primary cell wall, and thereby participates in cell wall construction of growing tissues.</text>
</comment>
<dbReference type="InterPro" id="IPR008263">
    <property type="entry name" value="GH16_AS"/>
</dbReference>
<keyword evidence="14" id="KW-0812">Transmembrane</keyword>
<evidence type="ECO:0000256" key="13">
    <source>
        <dbReference type="RuleBase" id="RU361120"/>
    </source>
</evidence>
<sequence>MLMATINTFGNIDLYILLLSCFLVSAVCVWGRPATFVQDFQITWSESHIKQIDQDRAIQLILDRNSGCGFASKNKYMFGRISMKIKLTRDCARNTVTAFYMNSTTDSVRDELDFEFLGNRSGQPYTVQTNIYAHGKGDREQRVNLWFDPHWIFHTYTIMWNHHHIVFYVDDFPIRVYKNNEGKGIPYPRMQAMGVYSTLWEADNWATRGGLEKIDWSKAPFYAYYKDFDIEGCPTPGPANCAFNQSNWWEGAAYQAFNAIEARRYRWVRFNHIIYDYCQDKSRYTLIPPECIAGI</sequence>
<dbReference type="CDD" id="cd02176">
    <property type="entry name" value="GH16_XET"/>
    <property type="match status" value="1"/>
</dbReference>
<evidence type="ECO:0000256" key="9">
    <source>
        <dbReference type="ARBA" id="ARBA00023295"/>
    </source>
</evidence>
<evidence type="ECO:0000256" key="3">
    <source>
        <dbReference type="ARBA" id="ARBA00022525"/>
    </source>
</evidence>
<feature type="transmembrane region" description="Helical" evidence="14">
    <location>
        <begin position="12"/>
        <end position="32"/>
    </location>
</feature>
<proteinExistence type="evidence at transcript level"/>
<feature type="active site" description="Nucleophile" evidence="11">
    <location>
        <position position="111"/>
    </location>
</feature>
<evidence type="ECO:0000256" key="12">
    <source>
        <dbReference type="PIRSR" id="PIRSR005604-2"/>
    </source>
</evidence>
<evidence type="ECO:0000256" key="5">
    <source>
        <dbReference type="ARBA" id="ARBA00022729"/>
    </source>
</evidence>
<keyword evidence="14" id="KW-1133">Transmembrane helix</keyword>
<keyword evidence="8" id="KW-0325">Glycoprotein</keyword>
<keyword evidence="5" id="KW-0732">Signal</keyword>
<keyword evidence="2 13" id="KW-0052">Apoplast</keyword>
<evidence type="ECO:0000256" key="10">
    <source>
        <dbReference type="ARBA" id="ARBA00058567"/>
    </source>
</evidence>
<evidence type="ECO:0000256" key="8">
    <source>
        <dbReference type="ARBA" id="ARBA00023180"/>
    </source>
</evidence>
<evidence type="ECO:0000313" key="16">
    <source>
        <dbReference type="EMBL" id="AHA84254.1"/>
    </source>
</evidence>
<dbReference type="Pfam" id="PF00722">
    <property type="entry name" value="Glyco_hydro_16"/>
    <property type="match status" value="1"/>
</dbReference>
<comment type="similarity">
    <text evidence="13">Belongs to the glycosyl hydrolase 16 family.</text>
</comment>
<evidence type="ECO:0000256" key="4">
    <source>
        <dbReference type="ARBA" id="ARBA00022679"/>
    </source>
</evidence>
<dbReference type="EMBL" id="KF569645">
    <property type="protein sequence ID" value="AHA84254.1"/>
    <property type="molecule type" value="mRNA"/>
</dbReference>
<keyword evidence="4 13" id="KW-0808">Transferase</keyword>
<keyword evidence="3 13" id="KW-0964">Secreted</keyword>
<feature type="glycosylation site" description="N-linked (GlcNAc...) asparagine" evidence="12">
    <location>
        <position position="119"/>
    </location>
</feature>
<dbReference type="InterPro" id="IPR010713">
    <property type="entry name" value="XET_C"/>
</dbReference>
<dbReference type="GO" id="GO:0004553">
    <property type="term" value="F:hydrolase activity, hydrolyzing O-glycosyl compounds"/>
    <property type="evidence" value="ECO:0007669"/>
    <property type="project" value="InterPro"/>
</dbReference>
<evidence type="ECO:0000256" key="1">
    <source>
        <dbReference type="ARBA" id="ARBA00022512"/>
    </source>
</evidence>
<organism evidence="16">
    <name type="scientific">Phaseolus vulgaris</name>
    <name type="common">Kidney bean</name>
    <name type="synonym">French bean</name>
    <dbReference type="NCBI Taxonomy" id="3885"/>
    <lineage>
        <taxon>Eukaryota</taxon>
        <taxon>Viridiplantae</taxon>
        <taxon>Streptophyta</taxon>
        <taxon>Embryophyta</taxon>
        <taxon>Tracheophyta</taxon>
        <taxon>Spermatophyta</taxon>
        <taxon>Magnoliopsida</taxon>
        <taxon>eudicotyledons</taxon>
        <taxon>Gunneridae</taxon>
        <taxon>Pentapetalae</taxon>
        <taxon>rosids</taxon>
        <taxon>fabids</taxon>
        <taxon>Fabales</taxon>
        <taxon>Fabaceae</taxon>
        <taxon>Papilionoideae</taxon>
        <taxon>50 kb inversion clade</taxon>
        <taxon>NPAAA clade</taxon>
        <taxon>indigoferoid/millettioid clade</taxon>
        <taxon>Phaseoleae</taxon>
        <taxon>Phaseolus</taxon>
    </lineage>
</organism>
<dbReference type="FunFam" id="2.60.120.200:FF:000025">
    <property type="entry name" value="Xyloglucan endotransglucosylase/hydrolase"/>
    <property type="match status" value="1"/>
</dbReference>
<dbReference type="GO" id="GO:0048046">
    <property type="term" value="C:apoplast"/>
    <property type="evidence" value="ECO:0007669"/>
    <property type="project" value="UniProtKB-SubCell"/>
</dbReference>
<feature type="domain" description="GH16" evidence="15">
    <location>
        <begin position="1"/>
        <end position="225"/>
    </location>
</feature>
<dbReference type="PROSITE" id="PS51762">
    <property type="entry name" value="GH16_2"/>
    <property type="match status" value="1"/>
</dbReference>
<dbReference type="InterPro" id="IPR000757">
    <property type="entry name" value="Beta-glucanase-like"/>
</dbReference>
<dbReference type="InterPro" id="IPR013320">
    <property type="entry name" value="ConA-like_dom_sf"/>
</dbReference>
<dbReference type="Pfam" id="PF06955">
    <property type="entry name" value="XET_C"/>
    <property type="match status" value="1"/>
</dbReference>
<dbReference type="PANTHER" id="PTHR31062">
    <property type="entry name" value="XYLOGLUCAN ENDOTRANSGLUCOSYLASE/HYDROLASE PROTEIN 8-RELATED"/>
    <property type="match status" value="1"/>
</dbReference>
<evidence type="ECO:0000256" key="11">
    <source>
        <dbReference type="PIRSR" id="PIRSR005604-1"/>
    </source>
</evidence>
<comment type="PTM">
    <text evidence="13">Contains at least one intrachain disulfide bond essential for its enzymatic activity.</text>
</comment>
<protein>
    <recommendedName>
        <fullName evidence="13">Xyloglucan endotransglucosylase/hydrolase</fullName>
        <ecNumber evidence="13">2.4.1.207</ecNumber>
    </recommendedName>
</protein>
<keyword evidence="7" id="KW-1015">Disulfide bond</keyword>
<dbReference type="PROSITE" id="PS01034">
    <property type="entry name" value="GH16_1"/>
    <property type="match status" value="1"/>
</dbReference>
<evidence type="ECO:0000256" key="14">
    <source>
        <dbReference type="SAM" id="Phobius"/>
    </source>
</evidence>
<dbReference type="GO" id="GO:0010411">
    <property type="term" value="P:xyloglucan metabolic process"/>
    <property type="evidence" value="ECO:0007669"/>
    <property type="project" value="InterPro"/>
</dbReference>
<dbReference type="AlphaFoldDB" id="V5N967"/>
<feature type="active site" description="Proton donor" evidence="11">
    <location>
        <position position="115"/>
    </location>
</feature>
<reference evidence="16" key="1">
    <citation type="submission" date="2013-08" db="EMBL/GenBank/DDBJ databases">
        <title>Phaseolus vulgaris (BAT93) Pods Tissue cDNA Library Construction and Random Isolation of cDNA Clones for Gene Discovery.</title>
        <authorList>
            <person name="Amelia K."/>
            <person name="Bhore S.J."/>
            <person name="Shah F.H."/>
        </authorList>
    </citation>
    <scope>NUCLEOTIDE SEQUENCE</scope>
    <source>
        <tissue evidence="16">Pod</tissue>
    </source>
</reference>
<name>V5N967_PHAVU</name>
<dbReference type="PIRSF" id="PIRSF005604">
    <property type="entry name" value="XET"/>
    <property type="match status" value="1"/>
</dbReference>
<dbReference type="EC" id="2.4.1.207" evidence="13"/>
<dbReference type="InterPro" id="IPR016455">
    <property type="entry name" value="XTH"/>
</dbReference>
<evidence type="ECO:0000259" key="15">
    <source>
        <dbReference type="PROSITE" id="PS51762"/>
    </source>
</evidence>
<dbReference type="SUPFAM" id="SSF49899">
    <property type="entry name" value="Concanavalin A-like lectins/glucanases"/>
    <property type="match status" value="1"/>
</dbReference>
<dbReference type="Gene3D" id="2.60.120.200">
    <property type="match status" value="1"/>
</dbReference>
<keyword evidence="6 13" id="KW-0378">Hydrolase</keyword>
<evidence type="ECO:0000256" key="6">
    <source>
        <dbReference type="ARBA" id="ARBA00022801"/>
    </source>
</evidence>
<dbReference type="GO" id="GO:0071555">
    <property type="term" value="P:cell wall organization"/>
    <property type="evidence" value="ECO:0007669"/>
    <property type="project" value="UniProtKB-KW"/>
</dbReference>
<comment type="subcellular location">
    <subcellularLocation>
        <location evidence="13">Secreted</location>
        <location evidence="13">Cell wall</location>
    </subcellularLocation>
    <subcellularLocation>
        <location evidence="13">Secreted</location>
        <location evidence="13">Extracellular space</location>
        <location evidence="13">Apoplast</location>
    </subcellularLocation>
</comment>
<keyword evidence="1 13" id="KW-0134">Cell wall</keyword>
<evidence type="ECO:0000256" key="2">
    <source>
        <dbReference type="ARBA" id="ARBA00022523"/>
    </source>
</evidence>
<dbReference type="GO" id="GO:0016762">
    <property type="term" value="F:xyloglucan:xyloglucosyl transferase activity"/>
    <property type="evidence" value="ECO:0007669"/>
    <property type="project" value="UniProtKB-EC"/>
</dbReference>